<dbReference type="Proteomes" id="UP000007460">
    <property type="component" value="Chromosome"/>
</dbReference>
<dbReference type="PANTHER" id="PTHR43771">
    <property type="entry name" value="PHOSPHOMANNOMUTASE"/>
    <property type="match status" value="1"/>
</dbReference>
<dbReference type="AlphaFoldDB" id="D5BUG6"/>
<evidence type="ECO:0000259" key="11">
    <source>
        <dbReference type="Pfam" id="PF02880"/>
    </source>
</evidence>
<evidence type="ECO:0000256" key="5">
    <source>
        <dbReference type="ARBA" id="ARBA00022842"/>
    </source>
</evidence>
<keyword evidence="5 7" id="KW-0460">Magnesium</keyword>
<keyword evidence="4 7" id="KW-0479">Metal-binding</keyword>
<dbReference type="Pfam" id="PF02880">
    <property type="entry name" value="PGM_PMM_III"/>
    <property type="match status" value="1"/>
</dbReference>
<dbReference type="EC" id="5.4.2.8" evidence="12"/>
<dbReference type="SUPFAM" id="SSF53738">
    <property type="entry name" value="Phosphoglucomutase, first 3 domains"/>
    <property type="match status" value="3"/>
</dbReference>
<evidence type="ECO:0000256" key="7">
    <source>
        <dbReference type="RuleBase" id="RU004326"/>
    </source>
</evidence>
<dbReference type="InterPro" id="IPR005841">
    <property type="entry name" value="Alpha-D-phosphohexomutase_SF"/>
</dbReference>
<dbReference type="GO" id="GO:0005975">
    <property type="term" value="P:carbohydrate metabolic process"/>
    <property type="evidence" value="ECO:0007669"/>
    <property type="project" value="InterPro"/>
</dbReference>
<keyword evidence="6 12" id="KW-0413">Isomerase</keyword>
<dbReference type="InterPro" id="IPR005845">
    <property type="entry name" value="A-D-PHexomutase_a/b/a-II"/>
</dbReference>
<organism evidence="12 13">
    <name type="scientific">Puniceispirillum marinum (strain IMCC1322)</name>
    <dbReference type="NCBI Taxonomy" id="488538"/>
    <lineage>
        <taxon>Bacteria</taxon>
        <taxon>Pseudomonadati</taxon>
        <taxon>Pseudomonadota</taxon>
        <taxon>Alphaproteobacteria</taxon>
        <taxon>Candidatus Puniceispirillales</taxon>
        <taxon>Candidatus Puniceispirillaceae</taxon>
        <taxon>Candidatus Puniceispirillum</taxon>
    </lineage>
</organism>
<gene>
    <name evidence="12" type="ordered locus">SAR116_1670</name>
</gene>
<dbReference type="STRING" id="488538.SAR116_1670"/>
<comment type="cofactor">
    <cofactor evidence="1">
        <name>Mg(2+)</name>
        <dbReference type="ChEBI" id="CHEBI:18420"/>
    </cofactor>
</comment>
<proteinExistence type="inferred from homology"/>
<dbReference type="CDD" id="cd03089">
    <property type="entry name" value="PMM_PGM"/>
    <property type="match status" value="1"/>
</dbReference>
<evidence type="ECO:0000256" key="1">
    <source>
        <dbReference type="ARBA" id="ARBA00001946"/>
    </source>
</evidence>
<dbReference type="InterPro" id="IPR016055">
    <property type="entry name" value="A-D-PHexomutase_a/b/a-I/II/III"/>
</dbReference>
<dbReference type="GO" id="GO:0004615">
    <property type="term" value="F:phosphomannomutase activity"/>
    <property type="evidence" value="ECO:0007669"/>
    <property type="project" value="UniProtKB-EC"/>
</dbReference>
<dbReference type="InterPro" id="IPR036900">
    <property type="entry name" value="A-D-PHexomutase_C_sf"/>
</dbReference>
<dbReference type="Gene3D" id="3.30.310.50">
    <property type="entry name" value="Alpha-D-phosphohexomutase, C-terminal domain"/>
    <property type="match status" value="1"/>
</dbReference>
<dbReference type="PANTHER" id="PTHR43771:SF2">
    <property type="entry name" value="PHOSPHOMANNOMUTASE_PHOSPHOGLUCOMUTASE"/>
    <property type="match status" value="1"/>
</dbReference>
<dbReference type="Pfam" id="PF00408">
    <property type="entry name" value="PGM_PMM_IV"/>
    <property type="match status" value="1"/>
</dbReference>
<keyword evidence="3" id="KW-0597">Phosphoprotein</keyword>
<evidence type="ECO:0000259" key="9">
    <source>
        <dbReference type="Pfam" id="PF02878"/>
    </source>
</evidence>
<dbReference type="InterPro" id="IPR005843">
    <property type="entry name" value="A-D-PHexomutase_C"/>
</dbReference>
<feature type="domain" description="Alpha-D-phosphohexomutase alpha/beta/alpha" evidence="11">
    <location>
        <begin position="257"/>
        <end position="367"/>
    </location>
</feature>
<feature type="domain" description="Alpha-D-phosphohexomutase alpha/beta/alpha" evidence="9">
    <location>
        <begin position="11"/>
        <end position="128"/>
    </location>
</feature>
<evidence type="ECO:0000259" key="8">
    <source>
        <dbReference type="Pfam" id="PF00408"/>
    </source>
</evidence>
<comment type="similarity">
    <text evidence="2 7">Belongs to the phosphohexose mutase family.</text>
</comment>
<dbReference type="Pfam" id="PF02878">
    <property type="entry name" value="PGM_PMM_I"/>
    <property type="match status" value="1"/>
</dbReference>
<evidence type="ECO:0000256" key="3">
    <source>
        <dbReference type="ARBA" id="ARBA00022553"/>
    </source>
</evidence>
<reference evidence="12 13" key="1">
    <citation type="journal article" date="2010" name="J. Bacteriol.">
        <title>Complete genome sequence of "Candidatus Puniceispirillum marinum" IMCC1322, a representative of the SAR116 clade in the Alphaproteobacteria.</title>
        <authorList>
            <person name="Oh H.M."/>
            <person name="Kwon K.K."/>
            <person name="Kang I."/>
            <person name="Kang S.G."/>
            <person name="Lee J.H."/>
            <person name="Kim S.J."/>
            <person name="Cho J.C."/>
        </authorList>
    </citation>
    <scope>NUCLEOTIDE SEQUENCE [LARGE SCALE GENOMIC DNA]</scope>
    <source>
        <strain evidence="12 13">IMCC1322</strain>
    </source>
</reference>
<dbReference type="HOGENOM" id="CLU_016950_9_1_5"/>
<dbReference type="InterPro" id="IPR005846">
    <property type="entry name" value="A-D-PHexomutase_a/b/a-III"/>
</dbReference>
<evidence type="ECO:0000256" key="4">
    <source>
        <dbReference type="ARBA" id="ARBA00022723"/>
    </source>
</evidence>
<dbReference type="RefSeq" id="WP_013046540.1">
    <property type="nucleotide sequence ID" value="NC_014010.1"/>
</dbReference>
<protein>
    <submittedName>
        <fullName evidence="12">Phosphomannomutase</fullName>
        <ecNumber evidence="12">5.4.2.8</ecNumber>
    </submittedName>
</protein>
<dbReference type="InterPro" id="IPR005844">
    <property type="entry name" value="A-D-PHexomutase_a/b/a-I"/>
</dbReference>
<dbReference type="KEGG" id="apb:SAR116_1670"/>
<feature type="domain" description="Alpha-D-phosphohexomutase C-terminal" evidence="8">
    <location>
        <begin position="372"/>
        <end position="452"/>
    </location>
</feature>
<dbReference type="PRINTS" id="PR00509">
    <property type="entry name" value="PGMPMM"/>
</dbReference>
<evidence type="ECO:0000313" key="13">
    <source>
        <dbReference type="Proteomes" id="UP000007460"/>
    </source>
</evidence>
<dbReference type="OrthoDB" id="9803322at2"/>
<accession>D5BUG6</accession>
<dbReference type="Gene3D" id="3.40.120.10">
    <property type="entry name" value="Alpha-D-Glucose-1,6-Bisphosphate, subunit A, domain 3"/>
    <property type="match status" value="3"/>
</dbReference>
<evidence type="ECO:0000256" key="2">
    <source>
        <dbReference type="ARBA" id="ARBA00010231"/>
    </source>
</evidence>
<dbReference type="eggNOG" id="COG1109">
    <property type="taxonomic scope" value="Bacteria"/>
</dbReference>
<dbReference type="InterPro" id="IPR016066">
    <property type="entry name" value="A-D-PHexomutase_CS"/>
</dbReference>
<sequence>MSAHHFDPSILRAYDIRGIYEHTLTDADAFAIGLAFTACMDMRGLDKRIAVGRDGRLSSPALANHLIDGLVAGGATVFDIGCGPTPMLYYANEALATNAAIQVTGSHNPPTHNGFKMIMGGAVFFGEDINHLGAVSAKGPDRHAGGQRSQTSIFDDYVARILQGADIGAVTAVWDCGNGASGEVTDALTRQLSGTHHVLFAEIDGTFPNHHPNPVDPETLDMLRDAVAEHDADLGIGFDGDGDRIGLIDAKGRQVPGDLLTAYLALDIAPKHKGRPMLLDVKSSDMAMSLIAATGADAQIWKTGHSHMKKRMAELDVPLAGEMSGHIFIKDDYFGFDDAIYVALRVLSQMHRTGQTITAFMDSLPPQFATPELRIECDDSKKFAAMDALASFARTRFGSDDMSNISLVDGVRVRSASGWWLVRASNTEAALVARAEGSSQTALDSLIADLRETLDHADLTVKI</sequence>
<dbReference type="EMBL" id="CP001751">
    <property type="protein sequence ID" value="ADE39913.1"/>
    <property type="molecule type" value="Genomic_DNA"/>
</dbReference>
<dbReference type="SUPFAM" id="SSF55957">
    <property type="entry name" value="Phosphoglucomutase, C-terminal domain"/>
    <property type="match status" value="1"/>
</dbReference>
<dbReference type="Pfam" id="PF02879">
    <property type="entry name" value="PGM_PMM_II"/>
    <property type="match status" value="1"/>
</dbReference>
<dbReference type="GO" id="GO:0000287">
    <property type="term" value="F:magnesium ion binding"/>
    <property type="evidence" value="ECO:0007669"/>
    <property type="project" value="InterPro"/>
</dbReference>
<evidence type="ECO:0000259" key="10">
    <source>
        <dbReference type="Pfam" id="PF02879"/>
    </source>
</evidence>
<feature type="domain" description="Alpha-D-phosphohexomutase alpha/beta/alpha" evidence="10">
    <location>
        <begin position="157"/>
        <end position="252"/>
    </location>
</feature>
<evidence type="ECO:0000313" key="12">
    <source>
        <dbReference type="EMBL" id="ADE39913.1"/>
    </source>
</evidence>
<evidence type="ECO:0000256" key="6">
    <source>
        <dbReference type="ARBA" id="ARBA00023235"/>
    </source>
</evidence>
<name>D5BUG6_PUNMI</name>
<dbReference type="PROSITE" id="PS00710">
    <property type="entry name" value="PGM_PMM"/>
    <property type="match status" value="1"/>
</dbReference>
<keyword evidence="13" id="KW-1185">Reference proteome</keyword>